<dbReference type="RefSeq" id="WP_014811691.1">
    <property type="nucleotide sequence ID" value="NC_018025.1"/>
</dbReference>
<dbReference type="SUPFAM" id="SSF55447">
    <property type="entry name" value="CO dehydrogenase flavoprotein C-terminal domain-like"/>
    <property type="match status" value="1"/>
</dbReference>
<dbReference type="Gene3D" id="3.30.43.10">
    <property type="entry name" value="Uridine Diphospho-n-acetylenolpyruvylglucosamine Reductase, domain 2"/>
    <property type="match status" value="1"/>
</dbReference>
<dbReference type="InterPro" id="IPR002346">
    <property type="entry name" value="Mopterin_DH_FAD-bd"/>
</dbReference>
<keyword evidence="6" id="KW-1185">Reference proteome</keyword>
<dbReference type="Gene3D" id="3.30.390.50">
    <property type="entry name" value="CO dehydrogenase flavoprotein, C-terminal domain"/>
    <property type="match status" value="1"/>
</dbReference>
<reference evidence="6" key="1">
    <citation type="submission" date="2012-06" db="EMBL/GenBank/DDBJ databases">
        <title>Complete sequence of chromosome of Desulfomonile tiedjei DSM 6799.</title>
        <authorList>
            <person name="Lucas S."/>
            <person name="Copeland A."/>
            <person name="Lapidus A."/>
            <person name="Glavina del Rio T."/>
            <person name="Dalin E."/>
            <person name="Tice H."/>
            <person name="Bruce D."/>
            <person name="Goodwin L."/>
            <person name="Pitluck S."/>
            <person name="Peters L."/>
            <person name="Ovchinnikova G."/>
            <person name="Zeytun A."/>
            <person name="Lu M."/>
            <person name="Kyrpides N."/>
            <person name="Mavromatis K."/>
            <person name="Ivanova N."/>
            <person name="Brettin T."/>
            <person name="Detter J.C."/>
            <person name="Han C."/>
            <person name="Larimer F."/>
            <person name="Land M."/>
            <person name="Hauser L."/>
            <person name="Markowitz V."/>
            <person name="Cheng J.-F."/>
            <person name="Hugenholtz P."/>
            <person name="Woyke T."/>
            <person name="Wu D."/>
            <person name="Spring S."/>
            <person name="Schroeder M."/>
            <person name="Brambilla E."/>
            <person name="Klenk H.-P."/>
            <person name="Eisen J.A."/>
        </authorList>
    </citation>
    <scope>NUCLEOTIDE SEQUENCE [LARGE SCALE GENOMIC DNA]</scope>
    <source>
        <strain evidence="6">ATCC 49306 / DSM 6799 / DCB-1</strain>
    </source>
</reference>
<dbReference type="eggNOG" id="COG1319">
    <property type="taxonomic scope" value="Bacteria"/>
</dbReference>
<dbReference type="Pfam" id="PF00941">
    <property type="entry name" value="FAD_binding_5"/>
    <property type="match status" value="1"/>
</dbReference>
<keyword evidence="1" id="KW-0285">Flavoprotein</keyword>
<dbReference type="Proteomes" id="UP000006055">
    <property type="component" value="Chromosome"/>
</dbReference>
<dbReference type="InterPro" id="IPR016166">
    <property type="entry name" value="FAD-bd_PCMH"/>
</dbReference>
<evidence type="ECO:0000313" key="5">
    <source>
        <dbReference type="EMBL" id="AFM26565.1"/>
    </source>
</evidence>
<dbReference type="STRING" id="706587.Desti_3923"/>
<dbReference type="OrthoDB" id="9783813at2"/>
<dbReference type="PROSITE" id="PS51387">
    <property type="entry name" value="FAD_PCMH"/>
    <property type="match status" value="1"/>
</dbReference>
<dbReference type="Gene3D" id="3.30.465.10">
    <property type="match status" value="1"/>
</dbReference>
<gene>
    <name evidence="5" type="ordered locus">Desti_3923</name>
</gene>
<evidence type="ECO:0000313" key="6">
    <source>
        <dbReference type="Proteomes" id="UP000006055"/>
    </source>
</evidence>
<dbReference type="InterPro" id="IPR036683">
    <property type="entry name" value="CO_DH_flav_C_dom_sf"/>
</dbReference>
<evidence type="ECO:0000256" key="3">
    <source>
        <dbReference type="ARBA" id="ARBA00023002"/>
    </source>
</evidence>
<dbReference type="SUPFAM" id="SSF56176">
    <property type="entry name" value="FAD-binding/transporter-associated domain-like"/>
    <property type="match status" value="1"/>
</dbReference>
<sequence>MLPNFAYVRPVSVEGAVDHLHSENSRVHAGGTDLLGCLRDNIFPADKLVSLSALSDLRGIRRAADGGLRIGAMNTITEIATNESIQDRYRALAMGASEVASPQLRNQGTIGGNICQKPRCWYYRGEFHCLRKGGTICYAFGGENQFHCIFGSDDRCAIVHPSDTAPALVAFNAQVRIAGPKGDRLVPAEQFFVRPAENVEKETILQPDELVTEIMLPPIPQGTRSSYRKVRTRRSWDFALAGVALAIVFKGDTVESARVVLSGAAPVPWRSMEVEKAIIGKKLDAAVVSSAAEAAVKQAQPLSKNRYKIPLFKAVIQQELEKIAQV</sequence>
<dbReference type="HOGENOM" id="CLU_058050_1_0_7"/>
<dbReference type="InterPro" id="IPR016167">
    <property type="entry name" value="FAD-bd_PCMH_sub1"/>
</dbReference>
<dbReference type="PANTHER" id="PTHR42659">
    <property type="entry name" value="XANTHINE DEHYDROGENASE SUBUNIT C-RELATED"/>
    <property type="match status" value="1"/>
</dbReference>
<dbReference type="InterPro" id="IPR016169">
    <property type="entry name" value="FAD-bd_PCMH_sub2"/>
</dbReference>
<dbReference type="Pfam" id="PF03450">
    <property type="entry name" value="CO_deh_flav_C"/>
    <property type="match status" value="1"/>
</dbReference>
<dbReference type="GO" id="GO:0016491">
    <property type="term" value="F:oxidoreductase activity"/>
    <property type="evidence" value="ECO:0007669"/>
    <property type="project" value="UniProtKB-KW"/>
</dbReference>
<dbReference type="InterPro" id="IPR036318">
    <property type="entry name" value="FAD-bd_PCMH-like_sf"/>
</dbReference>
<protein>
    <submittedName>
        <fullName evidence="5">Aerobic-type carbon monoxide dehydrogenase, middle subunit CoxM/CutM-like protein</fullName>
    </submittedName>
</protein>
<proteinExistence type="predicted"/>
<evidence type="ECO:0000259" key="4">
    <source>
        <dbReference type="PROSITE" id="PS51387"/>
    </source>
</evidence>
<dbReference type="SMART" id="SM01092">
    <property type="entry name" value="CO_deh_flav_C"/>
    <property type="match status" value="1"/>
</dbReference>
<dbReference type="EMBL" id="CP003360">
    <property type="protein sequence ID" value="AFM26565.1"/>
    <property type="molecule type" value="Genomic_DNA"/>
</dbReference>
<feature type="domain" description="FAD-binding PCMH-type" evidence="4">
    <location>
        <begin position="1"/>
        <end position="221"/>
    </location>
</feature>
<dbReference type="AlphaFoldDB" id="I4CAH4"/>
<evidence type="ECO:0000256" key="1">
    <source>
        <dbReference type="ARBA" id="ARBA00022630"/>
    </source>
</evidence>
<dbReference type="InterPro" id="IPR005107">
    <property type="entry name" value="CO_DH_flav_C"/>
</dbReference>
<keyword evidence="2" id="KW-0274">FAD</keyword>
<dbReference type="PANTHER" id="PTHR42659:SF2">
    <property type="entry name" value="XANTHINE DEHYDROGENASE SUBUNIT C-RELATED"/>
    <property type="match status" value="1"/>
</dbReference>
<accession>I4CAH4</accession>
<dbReference type="KEGG" id="dti:Desti_3923"/>
<dbReference type="PATRIC" id="fig|706587.4.peg.4449"/>
<keyword evidence="3" id="KW-0560">Oxidoreductase</keyword>
<dbReference type="InterPro" id="IPR051312">
    <property type="entry name" value="Diverse_Substr_Oxidored"/>
</dbReference>
<evidence type="ECO:0000256" key="2">
    <source>
        <dbReference type="ARBA" id="ARBA00022827"/>
    </source>
</evidence>
<name>I4CAH4_DESTA</name>
<organism evidence="5 6">
    <name type="scientific">Desulfomonile tiedjei (strain ATCC 49306 / DSM 6799 / DCB-1)</name>
    <dbReference type="NCBI Taxonomy" id="706587"/>
    <lineage>
        <taxon>Bacteria</taxon>
        <taxon>Pseudomonadati</taxon>
        <taxon>Thermodesulfobacteriota</taxon>
        <taxon>Desulfomonilia</taxon>
        <taxon>Desulfomonilales</taxon>
        <taxon>Desulfomonilaceae</taxon>
        <taxon>Desulfomonile</taxon>
    </lineage>
</organism>
<dbReference type="GO" id="GO:0071949">
    <property type="term" value="F:FAD binding"/>
    <property type="evidence" value="ECO:0007669"/>
    <property type="project" value="InterPro"/>
</dbReference>